<name>A0A9D1AJD1_9FIRM</name>
<dbReference type="Proteomes" id="UP000886749">
    <property type="component" value="Unassembled WGS sequence"/>
</dbReference>
<evidence type="ECO:0000313" key="2">
    <source>
        <dbReference type="EMBL" id="HIR41482.1"/>
    </source>
</evidence>
<feature type="transmembrane region" description="Helical" evidence="1">
    <location>
        <begin position="7"/>
        <end position="28"/>
    </location>
</feature>
<evidence type="ECO:0000313" key="3">
    <source>
        <dbReference type="Proteomes" id="UP000886749"/>
    </source>
</evidence>
<keyword evidence="1" id="KW-0472">Membrane</keyword>
<dbReference type="EMBL" id="DVGY01000151">
    <property type="protein sequence ID" value="HIR41482.1"/>
    <property type="molecule type" value="Genomic_DNA"/>
</dbReference>
<dbReference type="AlphaFoldDB" id="A0A9D1AJD1"/>
<protein>
    <recommendedName>
        <fullName evidence="4">Bypass of forespore C C-terminal domain-containing protein</fullName>
    </recommendedName>
</protein>
<keyword evidence="1" id="KW-0812">Transmembrane</keyword>
<reference evidence="2" key="2">
    <citation type="journal article" date="2021" name="PeerJ">
        <title>Extensive microbial diversity within the chicken gut microbiome revealed by metagenomics and culture.</title>
        <authorList>
            <person name="Gilroy R."/>
            <person name="Ravi A."/>
            <person name="Getino M."/>
            <person name="Pursley I."/>
            <person name="Horton D.L."/>
            <person name="Alikhan N.F."/>
            <person name="Baker D."/>
            <person name="Gharbi K."/>
            <person name="Hall N."/>
            <person name="Watson M."/>
            <person name="Adriaenssens E.M."/>
            <person name="Foster-Nyarko E."/>
            <person name="Jarju S."/>
            <person name="Secka A."/>
            <person name="Antonio M."/>
            <person name="Oren A."/>
            <person name="Chaudhuri R.R."/>
            <person name="La Ragione R."/>
            <person name="Hildebrand F."/>
            <person name="Pallen M.J."/>
        </authorList>
    </citation>
    <scope>NUCLEOTIDE SEQUENCE</scope>
    <source>
        <strain evidence="2">CHK184-25365</strain>
    </source>
</reference>
<keyword evidence="1" id="KW-1133">Transmembrane helix</keyword>
<gene>
    <name evidence="2" type="ORF">IAB36_06625</name>
</gene>
<comment type="caution">
    <text evidence="2">The sequence shown here is derived from an EMBL/GenBank/DDBJ whole genome shotgun (WGS) entry which is preliminary data.</text>
</comment>
<accession>A0A9D1AJD1</accession>
<proteinExistence type="predicted"/>
<reference evidence="2" key="1">
    <citation type="submission" date="2020-10" db="EMBL/GenBank/DDBJ databases">
        <authorList>
            <person name="Gilroy R."/>
        </authorList>
    </citation>
    <scope>NUCLEOTIDE SEQUENCE</scope>
    <source>
        <strain evidence="2">CHK184-25365</strain>
    </source>
</reference>
<sequence>MREKSRILLWILLGAAAAALLAIGIILFCANQAALPSQRSGGEDYAYLLRETDGKIGLYLPGEEEPRQVLDIFTYTLPDYDQQQLEEGIPVANDEDLQKYLEEFDS</sequence>
<organism evidence="2 3">
    <name type="scientific">Candidatus Egerieicola pullicola</name>
    <dbReference type="NCBI Taxonomy" id="2840775"/>
    <lineage>
        <taxon>Bacteria</taxon>
        <taxon>Bacillati</taxon>
        <taxon>Bacillota</taxon>
        <taxon>Clostridia</taxon>
        <taxon>Eubacteriales</taxon>
        <taxon>Oscillospiraceae</taxon>
        <taxon>Oscillospiraceae incertae sedis</taxon>
        <taxon>Candidatus Egerieicola</taxon>
    </lineage>
</organism>
<evidence type="ECO:0000256" key="1">
    <source>
        <dbReference type="SAM" id="Phobius"/>
    </source>
</evidence>
<evidence type="ECO:0008006" key="4">
    <source>
        <dbReference type="Google" id="ProtNLM"/>
    </source>
</evidence>